<evidence type="ECO:0000313" key="4">
    <source>
        <dbReference type="Proteomes" id="UP000199289"/>
    </source>
</evidence>
<feature type="transmembrane region" description="Helical" evidence="1">
    <location>
        <begin position="54"/>
        <end position="72"/>
    </location>
</feature>
<keyword evidence="1" id="KW-1133">Transmembrane helix</keyword>
<reference evidence="2 5" key="3">
    <citation type="submission" date="2018-07" db="EMBL/GenBank/DDBJ databases">
        <title>Genome sequence of extremly halophilic archaeon Halopelagius longus strain BC12-B1.</title>
        <authorList>
            <person name="Zhang X."/>
        </authorList>
    </citation>
    <scope>NUCLEOTIDE SEQUENCE [LARGE SCALE GENOMIC DNA]</scope>
    <source>
        <strain evidence="2 5">BC12-B1</strain>
    </source>
</reference>
<keyword evidence="1" id="KW-0812">Transmembrane</keyword>
<evidence type="ECO:0000313" key="3">
    <source>
        <dbReference type="EMBL" id="SDR16586.1"/>
    </source>
</evidence>
<sequence length="77" mass="7954">MEAKVMIFGIGPVEAAFGAVALLGAIYVALGAVDGVRGQPAVGVPHLTTRFESVLAKIGLLALLVGFVFLVLKYNLV</sequence>
<accession>A0A1H1GUQ8</accession>
<name>A0A1H1GUQ8_9EURY</name>
<reference evidence="4" key="2">
    <citation type="submission" date="2016-10" db="EMBL/GenBank/DDBJ databases">
        <authorList>
            <person name="Varghese N."/>
            <person name="Submissions S."/>
        </authorList>
    </citation>
    <scope>NUCLEOTIDE SEQUENCE [LARGE SCALE GENOMIC DNA]</scope>
    <source>
        <strain evidence="4">CGMCC 1.12397</strain>
    </source>
</reference>
<proteinExistence type="predicted"/>
<keyword evidence="5" id="KW-1185">Reference proteome</keyword>
<dbReference type="Proteomes" id="UP000255421">
    <property type="component" value="Unassembled WGS sequence"/>
</dbReference>
<dbReference type="Proteomes" id="UP000199289">
    <property type="component" value="Unassembled WGS sequence"/>
</dbReference>
<evidence type="ECO:0000313" key="2">
    <source>
        <dbReference type="EMBL" id="RDI69569.1"/>
    </source>
</evidence>
<feature type="transmembrane region" description="Helical" evidence="1">
    <location>
        <begin position="6"/>
        <end position="33"/>
    </location>
</feature>
<protein>
    <submittedName>
        <fullName evidence="3">Uncharacterized protein</fullName>
    </submittedName>
</protein>
<dbReference type="EMBL" id="FNKQ01000007">
    <property type="protein sequence ID" value="SDR16586.1"/>
    <property type="molecule type" value="Genomic_DNA"/>
</dbReference>
<reference evidence="3" key="1">
    <citation type="submission" date="2016-10" db="EMBL/GenBank/DDBJ databases">
        <authorList>
            <person name="de Groot N.N."/>
        </authorList>
    </citation>
    <scope>NUCLEOTIDE SEQUENCE [LARGE SCALE GENOMIC DNA]</scope>
    <source>
        <strain evidence="3">CGMCC 1.12397</strain>
    </source>
</reference>
<dbReference type="RefSeq" id="WP_092539317.1">
    <property type="nucleotide sequence ID" value="NZ_FNKQ01000007.1"/>
</dbReference>
<dbReference type="AlphaFoldDB" id="A0A1H1GUQ8"/>
<evidence type="ECO:0000313" key="5">
    <source>
        <dbReference type="Proteomes" id="UP000255421"/>
    </source>
</evidence>
<organism evidence="3 4">
    <name type="scientific">Halopelagius longus</name>
    <dbReference type="NCBI Taxonomy" id="1236180"/>
    <lineage>
        <taxon>Archaea</taxon>
        <taxon>Methanobacteriati</taxon>
        <taxon>Methanobacteriota</taxon>
        <taxon>Stenosarchaea group</taxon>
        <taxon>Halobacteria</taxon>
        <taxon>Halobacteriales</taxon>
        <taxon>Haloferacaceae</taxon>
    </lineage>
</organism>
<dbReference type="EMBL" id="QQST01000005">
    <property type="protein sequence ID" value="RDI69569.1"/>
    <property type="molecule type" value="Genomic_DNA"/>
</dbReference>
<evidence type="ECO:0000256" key="1">
    <source>
        <dbReference type="SAM" id="Phobius"/>
    </source>
</evidence>
<gene>
    <name evidence="2" type="ORF">DWB78_18635</name>
    <name evidence="3" type="ORF">SAMN05216278_3854</name>
</gene>
<keyword evidence="1" id="KW-0472">Membrane</keyword>